<sequence>MKPSYAQLLSLLFHGLSTALPFTGNGHTLSRRDGLEIVSTTAHSDGSVIDWIPLHSQVAGGKIASPPPIPPDTPSMANQSTLQPYSMLQSQGAEQGPEGTVPILRQTSNTALVKGPPVDPAHMPDLNTEAAGDHWYASSAQGVNNLGGSASFSLYTAWTEAGSDFSLLQSAVIRYNVPKPGDNSQLVAQTVEAGWINYPDQIAPPHLFTYFTTDGYSSNADNKGGWNRDVAGWVQYDSQIFPGTTFSPLSTRGGAQYDIQIKWLLYSGNWWLFVLDRWIGYYPASLFGAGTDSSKSLQTQSSQINFYGEIYDSHPQLTKTDMGSGDWPEAGWQQSAYIRNMVYTDPSGNDQLYDGSRGIIVSDTNRYRMDAEFGSQTTWGSYMYLGGPGAGGVIAG</sequence>
<dbReference type="PANTHER" id="PTHR31589">
    <property type="entry name" value="PROTEIN, PUTATIVE (DUF239)-RELATED-RELATED"/>
    <property type="match status" value="1"/>
</dbReference>
<dbReference type="EMBL" id="ML987206">
    <property type="protein sequence ID" value="KAF2243171.1"/>
    <property type="molecule type" value="Genomic_DNA"/>
</dbReference>
<evidence type="ECO:0000313" key="4">
    <source>
        <dbReference type="Proteomes" id="UP000800094"/>
    </source>
</evidence>
<dbReference type="InterPro" id="IPR004314">
    <property type="entry name" value="Neprosin"/>
</dbReference>
<dbReference type="InterPro" id="IPR053168">
    <property type="entry name" value="Glutamic_endopeptidase"/>
</dbReference>
<protein>
    <submittedName>
        <fullName evidence="3">DUF239-domain-containing protein</fullName>
    </submittedName>
</protein>
<dbReference type="PANTHER" id="PTHR31589:SF110">
    <property type="entry name" value="PROTEIN, PUTATIVE (DUF239)-RELATED"/>
    <property type="match status" value="1"/>
</dbReference>
<evidence type="ECO:0000259" key="2">
    <source>
        <dbReference type="PROSITE" id="PS52045"/>
    </source>
</evidence>
<reference evidence="3" key="1">
    <citation type="journal article" date="2020" name="Stud. Mycol.">
        <title>101 Dothideomycetes genomes: a test case for predicting lifestyles and emergence of pathogens.</title>
        <authorList>
            <person name="Haridas S."/>
            <person name="Albert R."/>
            <person name="Binder M."/>
            <person name="Bloem J."/>
            <person name="Labutti K."/>
            <person name="Salamov A."/>
            <person name="Andreopoulos B."/>
            <person name="Baker S."/>
            <person name="Barry K."/>
            <person name="Bills G."/>
            <person name="Bluhm B."/>
            <person name="Cannon C."/>
            <person name="Castanera R."/>
            <person name="Culley D."/>
            <person name="Daum C."/>
            <person name="Ezra D."/>
            <person name="Gonzalez J."/>
            <person name="Henrissat B."/>
            <person name="Kuo A."/>
            <person name="Liang C."/>
            <person name="Lipzen A."/>
            <person name="Lutzoni F."/>
            <person name="Magnuson J."/>
            <person name="Mondo S."/>
            <person name="Nolan M."/>
            <person name="Ohm R."/>
            <person name="Pangilinan J."/>
            <person name="Park H.-J."/>
            <person name="Ramirez L."/>
            <person name="Alfaro M."/>
            <person name="Sun H."/>
            <person name="Tritt A."/>
            <person name="Yoshinaga Y."/>
            <person name="Zwiers L.-H."/>
            <person name="Turgeon B."/>
            <person name="Goodwin S."/>
            <person name="Spatafora J."/>
            <person name="Crous P."/>
            <person name="Grigoriev I."/>
        </authorList>
    </citation>
    <scope>NUCLEOTIDE SEQUENCE</scope>
    <source>
        <strain evidence="3">CBS 122368</strain>
    </source>
</reference>
<feature type="signal peptide" evidence="1">
    <location>
        <begin position="1"/>
        <end position="19"/>
    </location>
</feature>
<organism evidence="3 4">
    <name type="scientific">Trematosphaeria pertusa</name>
    <dbReference type="NCBI Taxonomy" id="390896"/>
    <lineage>
        <taxon>Eukaryota</taxon>
        <taxon>Fungi</taxon>
        <taxon>Dikarya</taxon>
        <taxon>Ascomycota</taxon>
        <taxon>Pezizomycotina</taxon>
        <taxon>Dothideomycetes</taxon>
        <taxon>Pleosporomycetidae</taxon>
        <taxon>Pleosporales</taxon>
        <taxon>Massarineae</taxon>
        <taxon>Trematosphaeriaceae</taxon>
        <taxon>Trematosphaeria</taxon>
    </lineage>
</organism>
<accession>A0A6A6HYN4</accession>
<name>A0A6A6HYN4_9PLEO</name>
<dbReference type="GeneID" id="54583537"/>
<proteinExistence type="predicted"/>
<dbReference type="RefSeq" id="XP_033678175.1">
    <property type="nucleotide sequence ID" value="XM_033830207.1"/>
</dbReference>
<feature type="domain" description="Neprosin PEP catalytic" evidence="2">
    <location>
        <begin position="126"/>
        <end position="394"/>
    </location>
</feature>
<dbReference type="OrthoDB" id="1858978at2759"/>
<dbReference type="Proteomes" id="UP000800094">
    <property type="component" value="Unassembled WGS sequence"/>
</dbReference>
<dbReference type="AlphaFoldDB" id="A0A6A6HYN4"/>
<dbReference type="PROSITE" id="PS52045">
    <property type="entry name" value="NEPROSIN_PEP_CD"/>
    <property type="match status" value="1"/>
</dbReference>
<evidence type="ECO:0000313" key="3">
    <source>
        <dbReference type="EMBL" id="KAF2243171.1"/>
    </source>
</evidence>
<dbReference type="Pfam" id="PF03080">
    <property type="entry name" value="Neprosin"/>
    <property type="match status" value="1"/>
</dbReference>
<evidence type="ECO:0000256" key="1">
    <source>
        <dbReference type="SAM" id="SignalP"/>
    </source>
</evidence>
<keyword evidence="1" id="KW-0732">Signal</keyword>
<keyword evidence="4" id="KW-1185">Reference proteome</keyword>
<feature type="chain" id="PRO_5025611205" evidence="1">
    <location>
        <begin position="20"/>
        <end position="396"/>
    </location>
</feature>
<gene>
    <name evidence="3" type="ORF">BU26DRAFT_524113</name>
</gene>